<keyword evidence="2" id="KW-1185">Reference proteome</keyword>
<dbReference type="Proteomes" id="UP000829420">
    <property type="component" value="Chromosome"/>
</dbReference>
<sequence length="87" mass="10075">MTEICITPFPCNSCGKCCKKVNASTETSFLDRGDGVCYHFDEITNLCSIYETRPLVCRVEDYYRKNLSEILSWDEFVELNMRVCRGI</sequence>
<dbReference type="EMBL" id="CP093255">
    <property type="protein sequence ID" value="UNH37955.1"/>
    <property type="molecule type" value="Genomic_DNA"/>
</dbReference>
<evidence type="ECO:0000313" key="2">
    <source>
        <dbReference type="Proteomes" id="UP000829420"/>
    </source>
</evidence>
<organism evidence="1 2">
    <name type="scientific">Moellerella wisconsensis</name>
    <dbReference type="NCBI Taxonomy" id="158849"/>
    <lineage>
        <taxon>Bacteria</taxon>
        <taxon>Pseudomonadati</taxon>
        <taxon>Pseudomonadota</taxon>
        <taxon>Gammaproteobacteria</taxon>
        <taxon>Enterobacterales</taxon>
        <taxon>Morganellaceae</taxon>
        <taxon>Moellerella</taxon>
    </lineage>
</organism>
<proteinExistence type="predicted"/>
<reference evidence="1" key="1">
    <citation type="submission" date="2022-03" db="EMBL/GenBank/DDBJ databases">
        <title>ESBL-producing Moellerella wisconsensis and Escherichia marmotae isolated from wild game meat.</title>
        <authorList>
            <person name="Biggel M."/>
        </authorList>
    </citation>
    <scope>NUCLEOTIDE SEQUENCE</scope>
    <source>
        <strain evidence="1">W1</strain>
    </source>
</reference>
<gene>
    <name evidence="1" type="ORF">MNY70_10605</name>
</gene>
<name>A0ACD3Y4Q1_9GAMM</name>
<protein>
    <submittedName>
        <fullName evidence="1">YkgJ family cysteine cluster protein</fullName>
    </submittedName>
</protein>
<evidence type="ECO:0000313" key="1">
    <source>
        <dbReference type="EMBL" id="UNH37955.1"/>
    </source>
</evidence>
<accession>A0ACD3Y4Q1</accession>